<evidence type="ECO:0000313" key="3">
    <source>
        <dbReference type="Proteomes" id="UP001602058"/>
    </source>
</evidence>
<sequence>MANVSGDAVDIGRSPATAWLSQHGAAYGLCPIHKNEPRHYALRPEATERRCPRMYANPTQDPRTQQ</sequence>
<gene>
    <name evidence="2" type="ORF">ACFY1D_12410</name>
</gene>
<name>A0ABW6UFN2_9ACTN</name>
<protein>
    <submittedName>
        <fullName evidence="2">Uncharacterized protein</fullName>
    </submittedName>
</protein>
<evidence type="ECO:0000256" key="1">
    <source>
        <dbReference type="SAM" id="MobiDB-lite"/>
    </source>
</evidence>
<accession>A0ABW6UFN2</accession>
<proteinExistence type="predicted"/>
<comment type="caution">
    <text evidence="2">The sequence shown here is derived from an EMBL/GenBank/DDBJ whole genome shotgun (WGS) entry which is preliminary data.</text>
</comment>
<evidence type="ECO:0000313" key="2">
    <source>
        <dbReference type="EMBL" id="MFF4522233.1"/>
    </source>
</evidence>
<reference evidence="2 3" key="1">
    <citation type="submission" date="2024-10" db="EMBL/GenBank/DDBJ databases">
        <title>The Natural Products Discovery Center: Release of the First 8490 Sequenced Strains for Exploring Actinobacteria Biosynthetic Diversity.</title>
        <authorList>
            <person name="Kalkreuter E."/>
            <person name="Kautsar S.A."/>
            <person name="Yang D."/>
            <person name="Bader C.D."/>
            <person name="Teijaro C.N."/>
            <person name="Fluegel L."/>
            <person name="Davis C.M."/>
            <person name="Simpson J.R."/>
            <person name="Lauterbach L."/>
            <person name="Steele A.D."/>
            <person name="Gui C."/>
            <person name="Meng S."/>
            <person name="Li G."/>
            <person name="Viehrig K."/>
            <person name="Ye F."/>
            <person name="Su P."/>
            <person name="Kiefer A.F."/>
            <person name="Nichols A."/>
            <person name="Cepeda A.J."/>
            <person name="Yan W."/>
            <person name="Fan B."/>
            <person name="Jiang Y."/>
            <person name="Adhikari A."/>
            <person name="Zheng C.-J."/>
            <person name="Schuster L."/>
            <person name="Cowan T.M."/>
            <person name="Smanski M.J."/>
            <person name="Chevrette M.G."/>
            <person name="De Carvalho L.P.S."/>
            <person name="Shen B."/>
        </authorList>
    </citation>
    <scope>NUCLEOTIDE SEQUENCE [LARGE SCALE GENOMIC DNA]</scope>
    <source>
        <strain evidence="2 3">NPDC001390</strain>
    </source>
</reference>
<dbReference type="RefSeq" id="WP_387885964.1">
    <property type="nucleotide sequence ID" value="NZ_JBEOZG010000021.1"/>
</dbReference>
<keyword evidence="3" id="KW-1185">Reference proteome</keyword>
<organism evidence="2 3">
    <name type="scientific">Streptomyces bluensis</name>
    <dbReference type="NCBI Taxonomy" id="33897"/>
    <lineage>
        <taxon>Bacteria</taxon>
        <taxon>Bacillati</taxon>
        <taxon>Actinomycetota</taxon>
        <taxon>Actinomycetes</taxon>
        <taxon>Kitasatosporales</taxon>
        <taxon>Streptomycetaceae</taxon>
        <taxon>Streptomyces</taxon>
    </lineage>
</organism>
<feature type="compositionally biased region" description="Polar residues" evidence="1">
    <location>
        <begin position="57"/>
        <end position="66"/>
    </location>
</feature>
<dbReference type="EMBL" id="JBIAWJ010000004">
    <property type="protein sequence ID" value="MFF4522233.1"/>
    <property type="molecule type" value="Genomic_DNA"/>
</dbReference>
<feature type="region of interest" description="Disordered" evidence="1">
    <location>
        <begin position="43"/>
        <end position="66"/>
    </location>
</feature>
<dbReference type="Proteomes" id="UP001602058">
    <property type="component" value="Unassembled WGS sequence"/>
</dbReference>